<dbReference type="Pfam" id="PF13004">
    <property type="entry name" value="BACON"/>
    <property type="match status" value="1"/>
</dbReference>
<evidence type="ECO:0000313" key="3">
    <source>
        <dbReference type="EMBL" id="RRD57062.1"/>
    </source>
</evidence>
<feature type="domain" description="BIG2" evidence="2">
    <location>
        <begin position="877"/>
        <end position="955"/>
    </location>
</feature>
<dbReference type="InterPro" id="IPR053139">
    <property type="entry name" value="Surface_bspA-like"/>
</dbReference>
<sequence length="1159" mass="123798">MKKKMFTLWMTGLFLLLTTLGAAAQNSGTIPGSTLNWNYDTGTKTLTITGTGAMPDFTLTTRPPWENATNPIEKIVIEAGVKSVGAYAFRNSAVLTSVTLPAGVKTIGEAAFNDCAALTSVTLPEGLTTIGKYAFSGCSALTSITLPGSVTAIGEQALGNCTALTDITVGWAAPLGIDANVFHPSVPLQNIKLHVPAGRTKAYRGKDVWKEFKQITDGTITNSPLGATQTWWEYDAATRTLTVGGTGAMPDFADFDDQPWKDLREEQIKTVVIEAGVTGIGKQAFWGFDVMTSVTLPEGVETIGVRAFRNCNRLPSITLPKSVTTIGENAFSDSPFLGVVTVGWTEAESIPNLPASAFSHPYAKVLHVPAGTAEMYKAKDEWKKLFIMDGKTAGGNLSTGLHWAYDDETKTLSITGAGEIPDYNYPNEQPWCAIGRKAQTLTLAEGVIKIGKKAFLGFEELQSVTLPKSVTTIGRDAFVNCYKLADVTVPWTDNNIPIPHGNAFSSSRPVLHVPAGTVETYKTKDVWKKFLIMDGKTAGGNLSTGPHWEYNDETKALSFTGQGEIPDYNNFEDRPWDALKMKAQTVTLGEGVTKIGVVAFYQFKVLPSITIPKSVTEIGEEAFEACIALTNVTVAWKDAGSIPDIQANVFEHVTLRYVKLYVPEGMVDTYKAKNVWKDFDIQETPPILSAVLTDAAPMAWTAGSTKQIKVQGNKKWKAAIPAAAQTWLEFAGGDGITIVSESPDTTLTVKAKNANGITAARTATLDFVFEDGSGPATPVTVAVTQEAFSPTLSVTPATLTFTFDGEDKALTVTANRPWTAQCDASWITLSATSGTGNGTITVTAPVYEDEQPRTANIFFASGALKETVTVTQNPKPGPAFVALDYTELTLPAGASQRLVVTAYPKDADINRGVKWYSLNDDIATVSANGTVTALKPGRTEITVVANVGGQQTACRVRVVPAEQMVSVTSGGDNTLRLALVAPSDADFTLSFDVDLPEGFTLDTKKTAPDASLAAGYAVTVTGKRVEMKPNGLRSGGTMEKRNLLTFACTAAPGTSKGSYKAALRNFTFTPTAGYALQNITVPFTFTHTVANQTIDGLRVYASAGTLHLTLPKAETVHIYNVVGSLVRTMDASAGDHVLPLSAGVYVVRVGEQVRKILIK</sequence>
<dbReference type="Pfam" id="PF02368">
    <property type="entry name" value="Big_2"/>
    <property type="match status" value="1"/>
</dbReference>
<evidence type="ECO:0000313" key="4">
    <source>
        <dbReference type="Proteomes" id="UP000278609"/>
    </source>
</evidence>
<dbReference type="Gene3D" id="2.60.40.10">
    <property type="entry name" value="Immunoglobulins"/>
    <property type="match status" value="1"/>
</dbReference>
<dbReference type="Gene3D" id="3.40.50.12480">
    <property type="match status" value="2"/>
</dbReference>
<proteinExistence type="predicted"/>
<dbReference type="Pfam" id="PF13306">
    <property type="entry name" value="LRR_5"/>
    <property type="match status" value="4"/>
</dbReference>
<dbReference type="InterPro" id="IPR026906">
    <property type="entry name" value="LRR_5"/>
</dbReference>
<dbReference type="InterPro" id="IPR008964">
    <property type="entry name" value="Invasin/intimin_cell_adhesion"/>
</dbReference>
<gene>
    <name evidence="3" type="ORF">EII40_13325</name>
</gene>
<dbReference type="SUPFAM" id="SSF49373">
    <property type="entry name" value="Invasin/intimin cell-adhesion fragments"/>
    <property type="match status" value="1"/>
</dbReference>
<feature type="signal peptide" evidence="1">
    <location>
        <begin position="1"/>
        <end position="24"/>
    </location>
</feature>
<evidence type="ECO:0000259" key="2">
    <source>
        <dbReference type="SMART" id="SM00635"/>
    </source>
</evidence>
<comment type="caution">
    <text evidence="3">The sequence shown here is derived from an EMBL/GenBank/DDBJ whole genome shotgun (WGS) entry which is preliminary data.</text>
</comment>
<dbReference type="InterPro" id="IPR024361">
    <property type="entry name" value="BACON"/>
</dbReference>
<dbReference type="PANTHER" id="PTHR45661:SF3">
    <property type="entry name" value="IG-LIKE DOMAIN-CONTAINING PROTEIN"/>
    <property type="match status" value="1"/>
</dbReference>
<accession>A0A3P1XDZ2</accession>
<feature type="chain" id="PRO_5018242224" description="BIG2 domain-containing protein" evidence="1">
    <location>
        <begin position="25"/>
        <end position="1159"/>
    </location>
</feature>
<dbReference type="Gene3D" id="2.60.40.1080">
    <property type="match status" value="1"/>
</dbReference>
<organism evidence="3 4">
    <name type="scientific">Tannerella forsythia</name>
    <name type="common">Bacteroides forsythus</name>
    <dbReference type="NCBI Taxonomy" id="28112"/>
    <lineage>
        <taxon>Bacteria</taxon>
        <taxon>Pseudomonadati</taxon>
        <taxon>Bacteroidota</taxon>
        <taxon>Bacteroidia</taxon>
        <taxon>Bacteroidales</taxon>
        <taxon>Tannerellaceae</taxon>
        <taxon>Tannerella</taxon>
    </lineage>
</organism>
<dbReference type="AlphaFoldDB" id="A0A3P1XDZ2"/>
<protein>
    <recommendedName>
        <fullName evidence="2">BIG2 domain-containing protein</fullName>
    </recommendedName>
</protein>
<dbReference type="Proteomes" id="UP000278609">
    <property type="component" value="Unassembled WGS sequence"/>
</dbReference>
<dbReference type="SMART" id="SM00635">
    <property type="entry name" value="BID_2"/>
    <property type="match status" value="1"/>
</dbReference>
<dbReference type="InterPro" id="IPR032675">
    <property type="entry name" value="LRR_dom_sf"/>
</dbReference>
<dbReference type="OrthoDB" id="1068223at2"/>
<keyword evidence="1" id="KW-0732">Signal</keyword>
<dbReference type="EMBL" id="RQYS01000090">
    <property type="protein sequence ID" value="RRD57062.1"/>
    <property type="molecule type" value="Genomic_DNA"/>
</dbReference>
<dbReference type="InterPro" id="IPR013783">
    <property type="entry name" value="Ig-like_fold"/>
</dbReference>
<dbReference type="CDD" id="cd14948">
    <property type="entry name" value="BACON"/>
    <property type="match status" value="1"/>
</dbReference>
<reference evidence="3 4" key="1">
    <citation type="submission" date="2018-11" db="EMBL/GenBank/DDBJ databases">
        <title>Genomes From Bacteria Associated with the Canine Oral Cavity: a Test Case for Automated Genome-Based Taxonomic Assignment.</title>
        <authorList>
            <person name="Coil D.A."/>
            <person name="Jospin G."/>
            <person name="Darling A.E."/>
            <person name="Wallis C."/>
            <person name="Davis I.J."/>
            <person name="Harris S."/>
            <person name="Eisen J.A."/>
            <person name="Holcombe L.J."/>
            <person name="O'Flynn C."/>
        </authorList>
    </citation>
    <scope>NUCLEOTIDE SEQUENCE [LARGE SCALE GENOMIC DNA]</scope>
    <source>
        <strain evidence="3 4">OH2617_COT-023</strain>
    </source>
</reference>
<evidence type="ECO:0000256" key="1">
    <source>
        <dbReference type="SAM" id="SignalP"/>
    </source>
</evidence>
<dbReference type="InterPro" id="IPR003343">
    <property type="entry name" value="Big_2"/>
</dbReference>
<name>A0A3P1XDZ2_TANFO</name>
<dbReference type="SUPFAM" id="SSF52058">
    <property type="entry name" value="L domain-like"/>
    <property type="match status" value="1"/>
</dbReference>
<dbReference type="RefSeq" id="WP_124752695.1">
    <property type="nucleotide sequence ID" value="NZ_RQYS01000090.1"/>
</dbReference>
<dbReference type="Gene3D" id="3.80.10.10">
    <property type="entry name" value="Ribonuclease Inhibitor"/>
    <property type="match status" value="3"/>
</dbReference>
<dbReference type="PANTHER" id="PTHR45661">
    <property type="entry name" value="SURFACE ANTIGEN"/>
    <property type="match status" value="1"/>
</dbReference>